<dbReference type="Pfam" id="PF03129">
    <property type="entry name" value="HGTP_anticodon"/>
    <property type="match status" value="1"/>
</dbReference>
<dbReference type="SUPFAM" id="SSF52954">
    <property type="entry name" value="Class II aaRS ABD-related"/>
    <property type="match status" value="1"/>
</dbReference>
<comment type="caution">
    <text evidence="8">Lacks conserved residue(s) required for the propagation of feature annotation.</text>
</comment>
<dbReference type="InterPro" id="IPR027031">
    <property type="entry name" value="Gly-tRNA_synthase/POLG2"/>
</dbReference>
<keyword evidence="4 8" id="KW-0547">Nucleotide-binding</keyword>
<dbReference type="InterPro" id="IPR022961">
    <property type="entry name" value="Gly_tRNA_ligase_bac"/>
</dbReference>
<feature type="binding site" evidence="8">
    <location>
        <position position="190"/>
    </location>
    <ligand>
        <name>substrate</name>
    </ligand>
</feature>
<keyword evidence="7 8" id="KW-0030">Aminoacyl-tRNA synthetase</keyword>
<feature type="binding site" evidence="8">
    <location>
        <begin position="237"/>
        <end position="241"/>
    </location>
    <ligand>
        <name>substrate</name>
    </ligand>
</feature>
<sequence>MSKQTDDFFKNIISHAKEYGFVFPSSEIYDGLSAVYDYGQLGSELKNNLKTYWWKSMVQLHENIVGIDAAIFMHPTTWKASGHVDGFNDPMIDNKDSKKRYRADQLIEDKIDRYEKDGKTQKAAQLQKDLDEALNNDDLPRLKALIEEHNIVCPISGTKNWTDVRQFNLMFATQMGAMADGAEQVYLRPETAQGIFVNFLNVQKSGRMKIPFGIAQIGKAFRNEVIARQFIMRMREFEQMEMQFFVRPGSELEWYQKWKETRLKWHLALGANPEKYRYHDHVKLAHYANAAVDIEYEFPFGFKEVEGIHSRTDFDLKQHQEYSKRKMQYFDPEINQSYIPYVIETSIGLDRLFLTVFSNALVYEDLSTEEKQDSRVVLKFHPAIAPVKAAILPLTKKDGLPEKAREIMAKLKLDFNLQYDEKDAIGKRYRRQDAIGTPYCITVDHQSLEDNTVTIRDRDTMAQERVAIDDLHKIIGERVSMTNLLKQLV</sequence>
<dbReference type="CDD" id="cd00858">
    <property type="entry name" value="GlyRS_anticodon"/>
    <property type="match status" value="1"/>
</dbReference>
<evidence type="ECO:0000313" key="11">
    <source>
        <dbReference type="Proteomes" id="UP001500394"/>
    </source>
</evidence>
<dbReference type="RefSeq" id="WP_345068502.1">
    <property type="nucleotide sequence ID" value="NZ_BAABGR010000035.1"/>
</dbReference>
<feature type="binding site" evidence="8">
    <location>
        <begin position="304"/>
        <end position="305"/>
    </location>
    <ligand>
        <name>ATP</name>
        <dbReference type="ChEBI" id="CHEBI:30616"/>
    </ligand>
</feature>
<feature type="binding site" evidence="8">
    <location>
        <begin position="222"/>
        <end position="224"/>
    </location>
    <ligand>
        <name>ATP</name>
        <dbReference type="ChEBI" id="CHEBI:30616"/>
    </ligand>
</feature>
<keyword evidence="2 8" id="KW-0963">Cytoplasm</keyword>
<dbReference type="Pfam" id="PF00587">
    <property type="entry name" value="tRNA-synt_2b"/>
    <property type="match status" value="1"/>
</dbReference>
<comment type="caution">
    <text evidence="10">The sequence shown here is derived from an EMBL/GenBank/DDBJ whole genome shotgun (WGS) entry which is preliminary data.</text>
</comment>
<dbReference type="InterPro" id="IPR033731">
    <property type="entry name" value="GlyRS-like_core"/>
</dbReference>
<evidence type="ECO:0000256" key="5">
    <source>
        <dbReference type="ARBA" id="ARBA00022840"/>
    </source>
</evidence>
<evidence type="ECO:0000256" key="2">
    <source>
        <dbReference type="ARBA" id="ARBA00022490"/>
    </source>
</evidence>
<dbReference type="Gene3D" id="3.40.50.800">
    <property type="entry name" value="Anticodon-binding domain"/>
    <property type="match status" value="1"/>
</dbReference>
<dbReference type="InterPro" id="IPR036621">
    <property type="entry name" value="Anticodon-bd_dom_sf"/>
</dbReference>
<comment type="subunit">
    <text evidence="8">Homodimer.</text>
</comment>
<evidence type="ECO:0000259" key="9">
    <source>
        <dbReference type="PROSITE" id="PS50862"/>
    </source>
</evidence>
<dbReference type="CDD" id="cd00774">
    <property type="entry name" value="GlyRS-like_core"/>
    <property type="match status" value="1"/>
</dbReference>
<protein>
    <recommendedName>
        <fullName evidence="8">Glycine--tRNA ligase</fullName>
        <ecNumber evidence="8">6.1.1.14</ecNumber>
    </recommendedName>
    <alternativeName>
        <fullName evidence="8">Glycyl-tRNA synthetase</fullName>
        <shortName evidence="8">GlyRS</shortName>
    </alternativeName>
</protein>
<comment type="catalytic activity">
    <reaction evidence="8">
        <text>tRNA(Gly) + glycine + ATP = glycyl-tRNA(Gly) + AMP + diphosphate</text>
        <dbReference type="Rhea" id="RHEA:16013"/>
        <dbReference type="Rhea" id="RHEA-COMP:9664"/>
        <dbReference type="Rhea" id="RHEA-COMP:9683"/>
        <dbReference type="ChEBI" id="CHEBI:30616"/>
        <dbReference type="ChEBI" id="CHEBI:33019"/>
        <dbReference type="ChEBI" id="CHEBI:57305"/>
        <dbReference type="ChEBI" id="CHEBI:78442"/>
        <dbReference type="ChEBI" id="CHEBI:78522"/>
        <dbReference type="ChEBI" id="CHEBI:456215"/>
        <dbReference type="EC" id="6.1.1.14"/>
    </reaction>
</comment>
<dbReference type="EC" id="6.1.1.14" evidence="8"/>
<dbReference type="PANTHER" id="PTHR10745">
    <property type="entry name" value="GLYCYL-TRNA SYNTHETASE/DNA POLYMERASE SUBUNIT GAMMA-2"/>
    <property type="match status" value="1"/>
</dbReference>
<dbReference type="InterPro" id="IPR002315">
    <property type="entry name" value="tRNA-synt_gly"/>
</dbReference>
<name>A0ABP8R6F4_9SPHI</name>
<dbReference type="Proteomes" id="UP001500394">
    <property type="component" value="Unassembled WGS sequence"/>
</dbReference>
<evidence type="ECO:0000256" key="4">
    <source>
        <dbReference type="ARBA" id="ARBA00022741"/>
    </source>
</evidence>
<dbReference type="PRINTS" id="PR01043">
    <property type="entry name" value="TRNASYNTHGLY"/>
</dbReference>
<keyword evidence="11" id="KW-1185">Reference proteome</keyword>
<evidence type="ECO:0000256" key="1">
    <source>
        <dbReference type="ARBA" id="ARBA00008226"/>
    </source>
</evidence>
<feature type="domain" description="Aminoacyl-transfer RNA synthetases class-II family profile" evidence="9">
    <location>
        <begin position="138"/>
        <end position="393"/>
    </location>
</feature>
<dbReference type="InterPro" id="IPR002314">
    <property type="entry name" value="aa-tRNA-synt_IIb"/>
</dbReference>
<dbReference type="InterPro" id="IPR045864">
    <property type="entry name" value="aa-tRNA-synth_II/BPL/LPL"/>
</dbReference>
<evidence type="ECO:0000313" key="10">
    <source>
        <dbReference type="EMBL" id="GAA4519502.1"/>
    </source>
</evidence>
<dbReference type="EMBL" id="BAABGR010000035">
    <property type="protein sequence ID" value="GAA4519502.1"/>
    <property type="molecule type" value="Genomic_DNA"/>
</dbReference>
<dbReference type="InterPro" id="IPR006195">
    <property type="entry name" value="aa-tRNA-synth_II"/>
</dbReference>
<accession>A0ABP8R6F4</accession>
<feature type="binding site" evidence="8">
    <location>
        <begin position="348"/>
        <end position="351"/>
    </location>
    <ligand>
        <name>ATP</name>
        <dbReference type="ChEBI" id="CHEBI:30616"/>
    </ligand>
</feature>
<evidence type="ECO:0000256" key="8">
    <source>
        <dbReference type="HAMAP-Rule" id="MF_00253"/>
    </source>
</evidence>
<dbReference type="HAMAP" id="MF_00253_B">
    <property type="entry name" value="Gly_tRNA_synth_B"/>
    <property type="match status" value="1"/>
</dbReference>
<dbReference type="SUPFAM" id="SSF55681">
    <property type="entry name" value="Class II aaRS and biotin synthetases"/>
    <property type="match status" value="1"/>
</dbReference>
<dbReference type="PROSITE" id="PS50862">
    <property type="entry name" value="AA_TRNA_LIGASE_II"/>
    <property type="match status" value="1"/>
</dbReference>
<evidence type="ECO:0000256" key="3">
    <source>
        <dbReference type="ARBA" id="ARBA00022598"/>
    </source>
</evidence>
<dbReference type="Gene3D" id="3.30.40.230">
    <property type="match status" value="1"/>
</dbReference>
<dbReference type="GO" id="GO:0016874">
    <property type="term" value="F:ligase activity"/>
    <property type="evidence" value="ECO:0007669"/>
    <property type="project" value="UniProtKB-KW"/>
</dbReference>
<keyword evidence="6 8" id="KW-0648">Protein biosynthesis</keyword>
<keyword evidence="5 8" id="KW-0067">ATP-binding</keyword>
<keyword evidence="3 8" id="KW-0436">Ligase</keyword>
<evidence type="ECO:0000256" key="6">
    <source>
        <dbReference type="ARBA" id="ARBA00022917"/>
    </source>
</evidence>
<evidence type="ECO:0000256" key="7">
    <source>
        <dbReference type="ARBA" id="ARBA00023146"/>
    </source>
</evidence>
<comment type="subcellular location">
    <subcellularLocation>
        <location evidence="8">Cytoplasm</location>
    </subcellularLocation>
</comment>
<organism evidence="10 11">
    <name type="scientific">Sphingobacterium thermophilum</name>
    <dbReference type="NCBI Taxonomy" id="768534"/>
    <lineage>
        <taxon>Bacteria</taxon>
        <taxon>Pseudomonadati</taxon>
        <taxon>Bacteroidota</taxon>
        <taxon>Sphingobacteriia</taxon>
        <taxon>Sphingobacteriales</taxon>
        <taxon>Sphingobacteriaceae</taxon>
        <taxon>Sphingobacterium</taxon>
    </lineage>
</organism>
<dbReference type="InterPro" id="IPR004154">
    <property type="entry name" value="Anticodon-bd"/>
</dbReference>
<dbReference type="NCBIfam" id="TIGR00389">
    <property type="entry name" value="glyS_dimeric"/>
    <property type="match status" value="1"/>
</dbReference>
<dbReference type="PANTHER" id="PTHR10745:SF8">
    <property type="entry name" value="DNA POLYMERASE SUBUNIT GAMMA-2, MITOCHONDRIAL"/>
    <property type="match status" value="1"/>
</dbReference>
<dbReference type="Gene3D" id="3.30.930.10">
    <property type="entry name" value="Bira Bifunctional Protein, Domain 2"/>
    <property type="match status" value="1"/>
</dbReference>
<reference evidence="11" key="1">
    <citation type="journal article" date="2019" name="Int. J. Syst. Evol. Microbiol.">
        <title>The Global Catalogue of Microorganisms (GCM) 10K type strain sequencing project: providing services to taxonomists for standard genome sequencing and annotation.</title>
        <authorList>
            <consortium name="The Broad Institute Genomics Platform"/>
            <consortium name="The Broad Institute Genome Sequencing Center for Infectious Disease"/>
            <person name="Wu L."/>
            <person name="Ma J."/>
        </authorList>
    </citation>
    <scope>NUCLEOTIDE SEQUENCE [LARGE SCALE GENOMIC DNA]</scope>
    <source>
        <strain evidence="11">JCM 17858</strain>
    </source>
</reference>
<feature type="binding site" evidence="8">
    <location>
        <position position="102"/>
    </location>
    <ligand>
        <name>substrate</name>
    </ligand>
</feature>
<proteinExistence type="inferred from homology"/>
<comment type="similarity">
    <text evidence="1 8">Belongs to the class-II aminoacyl-tRNA synthetase family.</text>
</comment>
<comment type="function">
    <text evidence="8">Catalyzes the attachment of glycine to tRNA(Gly).</text>
</comment>
<gene>
    <name evidence="8" type="primary">glyQS</name>
    <name evidence="10" type="ORF">GCM10023173_22520</name>
</gene>
<dbReference type="NCBIfam" id="NF003211">
    <property type="entry name" value="PRK04173.1"/>
    <property type="match status" value="1"/>
</dbReference>
<feature type="binding site" evidence="8">
    <location>
        <begin position="344"/>
        <end position="348"/>
    </location>
    <ligand>
        <name>substrate</name>
    </ligand>
</feature>